<accession>A0AAN7E2L6</accession>
<dbReference type="InterPro" id="IPR002156">
    <property type="entry name" value="RNaseH_domain"/>
</dbReference>
<dbReference type="PANTHER" id="PTHR33116:SF78">
    <property type="entry name" value="OS12G0587133 PROTEIN"/>
    <property type="match status" value="1"/>
</dbReference>
<evidence type="ECO:0000313" key="2">
    <source>
        <dbReference type="EMBL" id="KAK4562061.1"/>
    </source>
</evidence>
<dbReference type="CDD" id="cd06222">
    <property type="entry name" value="RNase_H_like"/>
    <property type="match status" value="1"/>
</dbReference>
<evidence type="ECO:0000313" key="3">
    <source>
        <dbReference type="Proteomes" id="UP001324115"/>
    </source>
</evidence>
<dbReference type="SUPFAM" id="SSF53098">
    <property type="entry name" value="Ribonuclease H-like"/>
    <property type="match status" value="1"/>
</dbReference>
<protein>
    <recommendedName>
        <fullName evidence="1">RNase H type-1 domain-containing protein</fullName>
    </recommendedName>
</protein>
<dbReference type="InterPro" id="IPR036397">
    <property type="entry name" value="RNaseH_sf"/>
</dbReference>
<dbReference type="EMBL" id="JAXUIC010000011">
    <property type="protein sequence ID" value="KAK4562061.1"/>
    <property type="molecule type" value="Genomic_DNA"/>
</dbReference>
<name>A0AAN7E2L6_QUERU</name>
<dbReference type="Proteomes" id="UP001324115">
    <property type="component" value="Unassembled WGS sequence"/>
</dbReference>
<evidence type="ECO:0000259" key="1">
    <source>
        <dbReference type="Pfam" id="PF13456"/>
    </source>
</evidence>
<reference evidence="2 3" key="1">
    <citation type="journal article" date="2023" name="G3 (Bethesda)">
        <title>A haplotype-resolved chromosome-scale genome for Quercus rubra L. provides insights into the genetics of adaptive traits for red oak species.</title>
        <authorList>
            <person name="Kapoor B."/>
            <person name="Jenkins J."/>
            <person name="Schmutz J."/>
            <person name="Zhebentyayeva T."/>
            <person name="Kuelheim C."/>
            <person name="Coggeshall M."/>
            <person name="Heim C."/>
            <person name="Lasky J.R."/>
            <person name="Leites L."/>
            <person name="Islam-Faridi N."/>
            <person name="Romero-Severson J."/>
            <person name="DeLeo V.L."/>
            <person name="Lucas S.M."/>
            <person name="Lazic D."/>
            <person name="Gailing O."/>
            <person name="Carlson J."/>
            <person name="Staton M."/>
        </authorList>
    </citation>
    <scope>NUCLEOTIDE SEQUENCE [LARGE SCALE GENOMIC DNA]</scope>
    <source>
        <strain evidence="2">Pseudo-F2</strain>
    </source>
</reference>
<proteinExistence type="predicted"/>
<comment type="caution">
    <text evidence="2">The sequence shown here is derived from an EMBL/GenBank/DDBJ whole genome shotgun (WGS) entry which is preliminary data.</text>
</comment>
<dbReference type="InterPro" id="IPR012337">
    <property type="entry name" value="RNaseH-like_sf"/>
</dbReference>
<gene>
    <name evidence="2" type="ORF">RGQ29_004786</name>
</gene>
<dbReference type="GO" id="GO:0003676">
    <property type="term" value="F:nucleic acid binding"/>
    <property type="evidence" value="ECO:0007669"/>
    <property type="project" value="InterPro"/>
</dbReference>
<organism evidence="2 3">
    <name type="scientific">Quercus rubra</name>
    <name type="common">Northern red oak</name>
    <name type="synonym">Quercus borealis</name>
    <dbReference type="NCBI Taxonomy" id="3512"/>
    <lineage>
        <taxon>Eukaryota</taxon>
        <taxon>Viridiplantae</taxon>
        <taxon>Streptophyta</taxon>
        <taxon>Embryophyta</taxon>
        <taxon>Tracheophyta</taxon>
        <taxon>Spermatophyta</taxon>
        <taxon>Magnoliopsida</taxon>
        <taxon>eudicotyledons</taxon>
        <taxon>Gunneridae</taxon>
        <taxon>Pentapetalae</taxon>
        <taxon>rosids</taxon>
        <taxon>fabids</taxon>
        <taxon>Fagales</taxon>
        <taxon>Fagaceae</taxon>
        <taxon>Quercus</taxon>
    </lineage>
</organism>
<keyword evidence="3" id="KW-1185">Reference proteome</keyword>
<dbReference type="AlphaFoldDB" id="A0AAN7E2L6"/>
<feature type="domain" description="RNase H type-1" evidence="1">
    <location>
        <begin position="413"/>
        <end position="509"/>
    </location>
</feature>
<dbReference type="InterPro" id="IPR044730">
    <property type="entry name" value="RNase_H-like_dom_plant"/>
</dbReference>
<sequence length="510" mass="57729">MGMTSTNNLGRYLGFPLLTQGRPGDAYNFIVERVQNKLASWRTKLLSRDGKLVLVKSVAAPITEYFMQCQALPSKVCEVVDKTIRDFLWGSTEEKRKMHMVKWSTVTLPKELGGLGLHSMKDRNLAILTKLCWRLASANGSPWAAMLLAKYLTPNRMTEEGKKLPGSSIWTACTLRSLIQGPLTRGEENITVRQYLDNETGGRAYNISFELPSQLLDVIKATLLSIDQNAEDVLHWAYSKNGFFSLKSTYLLVRGLNPLNQVIDSIGWVWKVEAPPKEMEFVEHLVRSCEVAKDFWQEVKVSYCMKDTFNLPIGKWLESNSHSEASFLFISIPWKILFPMGVWHLWLRQNNHVFKSGKVERSWFKKCIKESAEFYAIGFNAKAERNKAVVPVGWSKPRKGWAKLYTDRSVMGNPAMAGGGGMIRGQEGEWITGFARPLERTNSCMVELWALRDGLLLAKELGINNLIVELDALSVVLLMKNSTCNLLMEPLLMEPLLLKAFPNTQVVHAY</sequence>
<dbReference type="PANTHER" id="PTHR33116">
    <property type="entry name" value="REVERSE TRANSCRIPTASE ZINC-BINDING DOMAIN-CONTAINING PROTEIN-RELATED-RELATED"/>
    <property type="match status" value="1"/>
</dbReference>
<dbReference type="Gene3D" id="3.30.420.10">
    <property type="entry name" value="Ribonuclease H-like superfamily/Ribonuclease H"/>
    <property type="match status" value="1"/>
</dbReference>
<dbReference type="Pfam" id="PF13456">
    <property type="entry name" value="RVT_3"/>
    <property type="match status" value="1"/>
</dbReference>
<dbReference type="GO" id="GO:0004523">
    <property type="term" value="F:RNA-DNA hybrid ribonuclease activity"/>
    <property type="evidence" value="ECO:0007669"/>
    <property type="project" value="InterPro"/>
</dbReference>